<evidence type="ECO:0000313" key="6">
    <source>
        <dbReference type="EMBL" id="AKV81977.1"/>
    </source>
</evidence>
<evidence type="ECO:0000313" key="9">
    <source>
        <dbReference type="Proteomes" id="UP000056255"/>
    </source>
</evidence>
<evidence type="ECO:0000313" key="10">
    <source>
        <dbReference type="Proteomes" id="UP000061362"/>
    </source>
</evidence>
<dbReference type="OrthoDB" id="34725at2157"/>
<dbReference type="PATRIC" id="fig|43687.5.peg.485"/>
<evidence type="ECO:0000313" key="13">
    <source>
        <dbReference type="Proteomes" id="UP000068832"/>
    </source>
</evidence>
<dbReference type="EMBL" id="CP008822">
    <property type="protein sequence ID" value="AIM26636.1"/>
    <property type="molecule type" value="Genomic_DNA"/>
</dbReference>
<proteinExistence type="predicted"/>
<dbReference type="AlphaFoldDB" id="A0A088E2Z6"/>
<dbReference type="GeneID" id="97614477"/>
<evidence type="ECO:0000313" key="5">
    <source>
        <dbReference type="EMBL" id="AKV79732.1"/>
    </source>
</evidence>
<dbReference type="Proteomes" id="UP000068832">
    <property type="component" value="Chromosome"/>
</dbReference>
<dbReference type="Proteomes" id="UP000029084">
    <property type="component" value="Chromosome"/>
</dbReference>
<dbReference type="EMBL" id="CP012174">
    <property type="protein sequence ID" value="AKV79732.1"/>
    <property type="molecule type" value="Genomic_DNA"/>
</dbReference>
<dbReference type="RefSeq" id="WP_012020437.1">
    <property type="nucleotide sequence ID" value="NZ_JAKUCK010000003.1"/>
</dbReference>
<dbReference type="Proteomes" id="UP000062475">
    <property type="component" value="Chromosome"/>
</dbReference>
<keyword evidence="1" id="KW-1133">Transmembrane helix</keyword>
<accession>A0A088E2Z6</accession>
<reference evidence="7 9" key="3">
    <citation type="submission" date="2015-07" db="EMBL/GenBank/DDBJ databases">
        <title>Physiological, transcriptional responses and genome re-sequencing of acid resistant extremely thermoacidophilic Metallosphaera sedula SARC-M1.</title>
        <authorList>
            <person name="Ai C."/>
            <person name="McCarthy S."/>
            <person name="Eckrich V."/>
            <person name="Rudrappa D."/>
            <person name="Qiu G."/>
            <person name="Blum P."/>
        </authorList>
    </citation>
    <scope>NUCLEOTIDE SEQUENCE [LARGE SCALE GENOMIC DNA]</scope>
    <source>
        <strain evidence="7 9">SARC-M1</strain>
    </source>
</reference>
<dbReference type="EMBL" id="CP012176">
    <property type="protein sequence ID" value="AKV84213.1"/>
    <property type="molecule type" value="Genomic_DNA"/>
</dbReference>
<evidence type="ECO:0000313" key="12">
    <source>
        <dbReference type="Proteomes" id="UP000062475"/>
    </source>
</evidence>
<name>A0A088E2Z6_9CREN</name>
<dbReference type="EMBL" id="CP012175">
    <property type="protein sequence ID" value="AKV81977.1"/>
    <property type="molecule type" value="Genomic_DNA"/>
</dbReference>
<dbReference type="Proteomes" id="UP000062398">
    <property type="component" value="Chromosome"/>
</dbReference>
<sequence length="64" mass="7258">MPTEGMRSLVNLVQIGLLFAIVLFLDIIFVKSSVLFMGILALDLVVCAVLLFFVIKDIQKYFDY</sequence>
<reference evidence="2 8" key="1">
    <citation type="journal article" date="2014" name="J. Bacteriol.">
        <title>Role of an Archaeal PitA Transporter in the Copper and Arsenic Resistance of Metallosphaera sedula, an Extreme Thermoacidophile.</title>
        <authorList>
            <person name="McCarthy S."/>
            <person name="Ai C."/>
            <person name="Wheaton G."/>
            <person name="Tevatia R."/>
            <person name="Eckrich V."/>
            <person name="Kelly R."/>
            <person name="Blum P."/>
        </authorList>
    </citation>
    <scope>NUCLEOTIDE SEQUENCE [LARGE SCALE GENOMIC DNA]</scope>
    <source>
        <strain evidence="2 8">CuR1</strain>
    </source>
</reference>
<dbReference type="EMBL" id="CP012172">
    <property type="protein sequence ID" value="AKV75244.1"/>
    <property type="molecule type" value="Genomic_DNA"/>
</dbReference>
<evidence type="ECO:0000313" key="7">
    <source>
        <dbReference type="EMBL" id="AKV84213.1"/>
    </source>
</evidence>
<evidence type="ECO:0000313" key="4">
    <source>
        <dbReference type="EMBL" id="AKV77483.1"/>
    </source>
</evidence>
<evidence type="ECO:0000313" key="2">
    <source>
        <dbReference type="EMBL" id="AIM26636.1"/>
    </source>
</evidence>
<feature type="transmembrane region" description="Helical" evidence="1">
    <location>
        <begin position="9"/>
        <end position="29"/>
    </location>
</feature>
<dbReference type="Proteomes" id="UP000061362">
    <property type="component" value="Chromosome"/>
</dbReference>
<dbReference type="EMBL" id="CP012173">
    <property type="protein sequence ID" value="AKV77483.1"/>
    <property type="molecule type" value="Genomic_DNA"/>
</dbReference>
<keyword evidence="1" id="KW-0472">Membrane</keyword>
<gene>
    <name evidence="2" type="ORF">HA72_0472</name>
    <name evidence="3" type="ORF">MsedA_0486</name>
    <name evidence="4" type="ORF">MsedB_0486</name>
    <name evidence="5" type="ORF">MsedC_0485</name>
    <name evidence="6" type="ORF">MsedD_0486</name>
    <name evidence="7" type="ORF">MsedE_0486</name>
</gene>
<keyword evidence="1" id="KW-0812">Transmembrane</keyword>
<reference evidence="10 11" key="2">
    <citation type="journal article" date="2015" name="Genome Announc.">
        <title>Complete Genome Sequences of Evolved Arsenate-Resistant Metallosphaera sedula Strains.</title>
        <authorList>
            <person name="Ai C."/>
            <person name="McCarthy S."/>
            <person name="Schackwitz W."/>
            <person name="Martin J."/>
            <person name="Lipzen A."/>
            <person name="Blum P."/>
        </authorList>
    </citation>
    <scope>NUCLEOTIDE SEQUENCE [LARGE SCALE GENOMIC DNA]</scope>
    <source>
        <strain evidence="5 11">ARS120-1</strain>
        <strain evidence="6 10">ARS120-2</strain>
        <strain evidence="3 13">ARS50-1</strain>
        <strain evidence="4 12">ARS50-2</strain>
    </source>
</reference>
<evidence type="ECO:0000313" key="3">
    <source>
        <dbReference type="EMBL" id="AKV75244.1"/>
    </source>
</evidence>
<feature type="transmembrane region" description="Helical" evidence="1">
    <location>
        <begin position="35"/>
        <end position="55"/>
    </location>
</feature>
<protein>
    <submittedName>
        <fullName evidence="2">Uncharacterized protein</fullName>
    </submittedName>
</protein>
<evidence type="ECO:0000313" key="8">
    <source>
        <dbReference type="Proteomes" id="UP000029084"/>
    </source>
</evidence>
<evidence type="ECO:0000313" key="11">
    <source>
        <dbReference type="Proteomes" id="UP000062398"/>
    </source>
</evidence>
<evidence type="ECO:0000256" key="1">
    <source>
        <dbReference type="SAM" id="Phobius"/>
    </source>
</evidence>
<dbReference type="Proteomes" id="UP000056255">
    <property type="component" value="Chromosome"/>
</dbReference>
<organism evidence="2 8">
    <name type="scientific">Metallosphaera sedula</name>
    <dbReference type="NCBI Taxonomy" id="43687"/>
    <lineage>
        <taxon>Archaea</taxon>
        <taxon>Thermoproteota</taxon>
        <taxon>Thermoprotei</taxon>
        <taxon>Sulfolobales</taxon>
        <taxon>Sulfolobaceae</taxon>
        <taxon>Metallosphaera</taxon>
    </lineage>
</organism>